<dbReference type="STRING" id="1121307.CLCY_4c01670"/>
<dbReference type="RefSeq" id="WP_048570287.1">
    <property type="nucleotide sequence ID" value="NZ_LFVU01000024.1"/>
</dbReference>
<proteinExistence type="predicted"/>
<dbReference type="PATRIC" id="fig|1121307.3.peg.1822"/>
<dbReference type="AlphaFoldDB" id="A0A0J8DD73"/>
<dbReference type="Proteomes" id="UP000036756">
    <property type="component" value="Unassembled WGS sequence"/>
</dbReference>
<protein>
    <submittedName>
        <fullName evidence="1">Uncharacterized protein</fullName>
    </submittedName>
</protein>
<evidence type="ECO:0000313" key="1">
    <source>
        <dbReference type="EMBL" id="KMT22194.1"/>
    </source>
</evidence>
<evidence type="ECO:0000313" key="2">
    <source>
        <dbReference type="Proteomes" id="UP000036756"/>
    </source>
</evidence>
<comment type="caution">
    <text evidence="1">The sequence shown here is derived from an EMBL/GenBank/DDBJ whole genome shotgun (WGS) entry which is preliminary data.</text>
</comment>
<organism evidence="1 2">
    <name type="scientific">Clostridium cylindrosporum DSM 605</name>
    <dbReference type="NCBI Taxonomy" id="1121307"/>
    <lineage>
        <taxon>Bacteria</taxon>
        <taxon>Bacillati</taxon>
        <taxon>Bacillota</taxon>
        <taxon>Clostridia</taxon>
        <taxon>Eubacteriales</taxon>
        <taxon>Clostridiaceae</taxon>
        <taxon>Clostridium</taxon>
    </lineage>
</organism>
<dbReference type="EMBL" id="LFVU01000024">
    <property type="protein sequence ID" value="KMT22194.1"/>
    <property type="molecule type" value="Genomic_DNA"/>
</dbReference>
<name>A0A0J8DD73_CLOCY</name>
<accession>A0A0J8DD73</accession>
<sequence length="99" mass="11273">MSNNRVKFYEELAKRGKGEIFVVSELKVLSNNKPEVVEEFIGASYDKSIAANILSDATKYATENYKPVDVKKEGSKTTFVLDGEHYDRIEYSIHNVEVH</sequence>
<reference evidence="1 2" key="1">
    <citation type="submission" date="2015-06" db="EMBL/GenBank/DDBJ databases">
        <title>Draft genome sequence of the purine-degrading Clostridium cylindrosporum HC-1 (DSM 605).</title>
        <authorList>
            <person name="Poehlein A."/>
            <person name="Schiel-Bengelsdorf B."/>
            <person name="Bengelsdorf F."/>
            <person name="Daniel R."/>
            <person name="Duerre P."/>
        </authorList>
    </citation>
    <scope>NUCLEOTIDE SEQUENCE [LARGE SCALE GENOMIC DNA]</scope>
    <source>
        <strain evidence="1 2">DSM 605</strain>
    </source>
</reference>
<gene>
    <name evidence="1" type="ORF">CLCY_4c01670</name>
</gene>
<keyword evidence="2" id="KW-1185">Reference proteome</keyword>